<dbReference type="GO" id="GO:0008083">
    <property type="term" value="F:growth factor activity"/>
    <property type="evidence" value="ECO:0007669"/>
    <property type="project" value="UniProtKB-KW"/>
</dbReference>
<evidence type="ECO:0000256" key="1">
    <source>
        <dbReference type="ARBA" id="ARBA00004613"/>
    </source>
</evidence>
<feature type="domain" description="TGF-beta family profile" evidence="9">
    <location>
        <begin position="45"/>
        <end position="157"/>
    </location>
</feature>
<dbReference type="Proteomes" id="UP000189705">
    <property type="component" value="Unplaced"/>
</dbReference>
<dbReference type="SUPFAM" id="SSF57501">
    <property type="entry name" value="Cystine-knot cytokines"/>
    <property type="match status" value="1"/>
</dbReference>
<gene>
    <name evidence="11" type="primary">PSPN</name>
</gene>
<protein>
    <submittedName>
        <fullName evidence="11">Persephin</fullName>
    </submittedName>
</protein>
<dbReference type="InterPro" id="IPR029034">
    <property type="entry name" value="Cystine-knot_cytokine"/>
</dbReference>
<keyword evidence="3" id="KW-0964">Secreted</keyword>
<dbReference type="PANTHER" id="PTHR12173:SF8">
    <property type="entry name" value="PERSEPHIN"/>
    <property type="match status" value="1"/>
</dbReference>
<comment type="similarity">
    <text evidence="2">Belongs to the TGF-beta family. GDNF subfamily.</text>
</comment>
<keyword evidence="5 7" id="KW-0339">Growth factor</keyword>
<dbReference type="CDD" id="cd19382">
    <property type="entry name" value="TGF_beta_Persephin"/>
    <property type="match status" value="1"/>
</dbReference>
<name>A0A1U8D4Q3_ALLSI</name>
<feature type="compositionally biased region" description="Pro residues" evidence="8">
    <location>
        <begin position="26"/>
        <end position="37"/>
    </location>
</feature>
<evidence type="ECO:0000256" key="4">
    <source>
        <dbReference type="ARBA" id="ARBA00022729"/>
    </source>
</evidence>
<evidence type="ECO:0000256" key="2">
    <source>
        <dbReference type="ARBA" id="ARBA00009832"/>
    </source>
</evidence>
<evidence type="ECO:0000256" key="3">
    <source>
        <dbReference type="ARBA" id="ARBA00022525"/>
    </source>
</evidence>
<comment type="subcellular location">
    <subcellularLocation>
        <location evidence="1">Secreted</location>
    </subcellularLocation>
</comment>
<accession>A0A1U8D4Q3</accession>
<dbReference type="PROSITE" id="PS51362">
    <property type="entry name" value="TGF_BETA_2"/>
    <property type="match status" value="1"/>
</dbReference>
<reference evidence="11" key="1">
    <citation type="submission" date="2025-08" db="UniProtKB">
        <authorList>
            <consortium name="RefSeq"/>
        </authorList>
    </citation>
    <scope>IDENTIFICATION</scope>
</reference>
<dbReference type="KEGG" id="asn:106722183"/>
<dbReference type="InterPro" id="IPR043401">
    <property type="entry name" value="GDNF_fam"/>
</dbReference>
<dbReference type="OrthoDB" id="9936891at2759"/>
<keyword evidence="6" id="KW-1015">Disulfide bond</keyword>
<evidence type="ECO:0000313" key="11">
    <source>
        <dbReference type="RefSeq" id="XP_014375286.1"/>
    </source>
</evidence>
<keyword evidence="4" id="KW-0732">Signal</keyword>
<evidence type="ECO:0000256" key="8">
    <source>
        <dbReference type="SAM" id="MobiDB-lite"/>
    </source>
</evidence>
<sequence length="158" mass="16851">MVGGGGELDQSLCLVLGTISASLPSPGTPEPAAPTPLPLVASQQRPRRRAQAVVPWEHECQLRSLALRVKDLGLGYASEETMLFKYCSGGCPSTRSNHDLALARLSLKGWDLPTQGEGKLPGGPCCRPTRYEDAAFLDDGHRWHEVRELSAAACGCVG</sequence>
<dbReference type="GO" id="GO:0030971">
    <property type="term" value="F:receptor tyrosine kinase binding"/>
    <property type="evidence" value="ECO:0007669"/>
    <property type="project" value="InterPro"/>
</dbReference>
<dbReference type="CTD" id="5623"/>
<dbReference type="RefSeq" id="XP_014375286.1">
    <property type="nucleotide sequence ID" value="XM_014519800.2"/>
</dbReference>
<dbReference type="InParanoid" id="A0A1U8D4Q3"/>
<evidence type="ECO:0000256" key="6">
    <source>
        <dbReference type="ARBA" id="ARBA00023157"/>
    </source>
</evidence>
<evidence type="ECO:0000259" key="9">
    <source>
        <dbReference type="PROSITE" id="PS51362"/>
    </source>
</evidence>
<keyword evidence="10" id="KW-1185">Reference proteome</keyword>
<proteinExistence type="inferred from homology"/>
<dbReference type="GO" id="GO:0048731">
    <property type="term" value="P:system development"/>
    <property type="evidence" value="ECO:0007669"/>
    <property type="project" value="UniProtKB-ARBA"/>
</dbReference>
<organism evidence="10 11">
    <name type="scientific">Alligator sinensis</name>
    <name type="common">Chinese alligator</name>
    <dbReference type="NCBI Taxonomy" id="38654"/>
    <lineage>
        <taxon>Eukaryota</taxon>
        <taxon>Metazoa</taxon>
        <taxon>Chordata</taxon>
        <taxon>Craniata</taxon>
        <taxon>Vertebrata</taxon>
        <taxon>Euteleostomi</taxon>
        <taxon>Archelosauria</taxon>
        <taxon>Archosauria</taxon>
        <taxon>Crocodylia</taxon>
        <taxon>Alligatoridae</taxon>
        <taxon>Alligatorinae</taxon>
        <taxon>Alligator</taxon>
    </lineage>
</organism>
<dbReference type="STRING" id="38654.A0A1U8D4Q3"/>
<evidence type="ECO:0000256" key="7">
    <source>
        <dbReference type="RuleBase" id="RU000354"/>
    </source>
</evidence>
<dbReference type="GO" id="GO:0030116">
    <property type="term" value="F:glial cell-derived neurotrophic factor receptor binding"/>
    <property type="evidence" value="ECO:0007669"/>
    <property type="project" value="InterPro"/>
</dbReference>
<dbReference type="PANTHER" id="PTHR12173">
    <property type="entry name" value="GDNF SUBFAMILY OF TGF-BETA FAMILY"/>
    <property type="match status" value="1"/>
</dbReference>
<dbReference type="Pfam" id="PF00019">
    <property type="entry name" value="TGF_beta"/>
    <property type="match status" value="1"/>
</dbReference>
<dbReference type="Gene3D" id="2.10.90.10">
    <property type="entry name" value="Cystine-knot cytokines"/>
    <property type="match status" value="1"/>
</dbReference>
<dbReference type="GO" id="GO:0005576">
    <property type="term" value="C:extracellular region"/>
    <property type="evidence" value="ECO:0007669"/>
    <property type="project" value="UniProtKB-SubCell"/>
</dbReference>
<dbReference type="GeneID" id="106722183"/>
<evidence type="ECO:0000256" key="5">
    <source>
        <dbReference type="ARBA" id="ARBA00023030"/>
    </source>
</evidence>
<dbReference type="InterPro" id="IPR001839">
    <property type="entry name" value="TGF-b_C"/>
</dbReference>
<dbReference type="AlphaFoldDB" id="A0A1U8D4Q3"/>
<evidence type="ECO:0000313" key="10">
    <source>
        <dbReference type="Proteomes" id="UP000189705"/>
    </source>
</evidence>
<feature type="region of interest" description="Disordered" evidence="8">
    <location>
        <begin position="25"/>
        <end position="44"/>
    </location>
</feature>